<evidence type="ECO:0000256" key="4">
    <source>
        <dbReference type="ARBA" id="ARBA00023172"/>
    </source>
</evidence>
<dbReference type="PROSITE" id="PS51898">
    <property type="entry name" value="TYR_RECOMBINASE"/>
    <property type="match status" value="1"/>
</dbReference>
<dbReference type="InterPro" id="IPR038488">
    <property type="entry name" value="Integrase_DNA-bd_sf"/>
</dbReference>
<dbReference type="Gene3D" id="1.10.150.130">
    <property type="match status" value="1"/>
</dbReference>
<dbReference type="EMBL" id="FNZZ01000005">
    <property type="protein sequence ID" value="SEL81032.1"/>
    <property type="molecule type" value="Genomic_DNA"/>
</dbReference>
<dbReference type="InterPro" id="IPR053876">
    <property type="entry name" value="Phage_int_M"/>
</dbReference>
<dbReference type="RefSeq" id="WP_177171675.1">
    <property type="nucleotide sequence ID" value="NZ_FNZZ01000005.1"/>
</dbReference>
<reference evidence="7" key="1">
    <citation type="submission" date="2016-10" db="EMBL/GenBank/DDBJ databases">
        <authorList>
            <person name="Varghese N."/>
            <person name="Submissions S."/>
        </authorList>
    </citation>
    <scope>NUCLEOTIDE SEQUENCE [LARGE SCALE GENOMIC DNA]</scope>
    <source>
        <strain evidence="7">JS21-1</strain>
    </source>
</reference>
<dbReference type="STRING" id="1855283.SAMN05216382_2698"/>
<evidence type="ECO:0000256" key="3">
    <source>
        <dbReference type="ARBA" id="ARBA00023125"/>
    </source>
</evidence>
<dbReference type="Gene3D" id="3.30.160.390">
    <property type="entry name" value="Integrase, DNA-binding domain"/>
    <property type="match status" value="1"/>
</dbReference>
<dbReference type="SUPFAM" id="SSF56349">
    <property type="entry name" value="DNA breaking-rejoining enzymes"/>
    <property type="match status" value="1"/>
</dbReference>
<feature type="domain" description="Tyr recombinase" evidence="5">
    <location>
        <begin position="220"/>
        <end position="414"/>
    </location>
</feature>
<dbReference type="InterPro" id="IPR002104">
    <property type="entry name" value="Integrase_catalytic"/>
</dbReference>
<keyword evidence="3" id="KW-0238">DNA-binding</keyword>
<dbReference type="PANTHER" id="PTHR30629:SF2">
    <property type="entry name" value="PROPHAGE INTEGRASE INTS-RELATED"/>
    <property type="match status" value="1"/>
</dbReference>
<organism evidence="6 7">
    <name type="scientific">Sphingomonas palmae</name>
    <dbReference type="NCBI Taxonomy" id="1855283"/>
    <lineage>
        <taxon>Bacteria</taxon>
        <taxon>Pseudomonadati</taxon>
        <taxon>Pseudomonadota</taxon>
        <taxon>Alphaproteobacteria</taxon>
        <taxon>Sphingomonadales</taxon>
        <taxon>Sphingomonadaceae</taxon>
        <taxon>Sphingomonas</taxon>
    </lineage>
</organism>
<dbReference type="CDD" id="cd00801">
    <property type="entry name" value="INT_P4_C"/>
    <property type="match status" value="1"/>
</dbReference>
<evidence type="ECO:0000313" key="6">
    <source>
        <dbReference type="EMBL" id="SEL81032.1"/>
    </source>
</evidence>
<dbReference type="InterPro" id="IPR011010">
    <property type="entry name" value="DNA_brk_join_enz"/>
</dbReference>
<dbReference type="GO" id="GO:0006310">
    <property type="term" value="P:DNA recombination"/>
    <property type="evidence" value="ECO:0007669"/>
    <property type="project" value="UniProtKB-KW"/>
</dbReference>
<evidence type="ECO:0000256" key="2">
    <source>
        <dbReference type="ARBA" id="ARBA00022908"/>
    </source>
</evidence>
<dbReference type="GO" id="GO:0003677">
    <property type="term" value="F:DNA binding"/>
    <property type="evidence" value="ECO:0007669"/>
    <property type="project" value="UniProtKB-KW"/>
</dbReference>
<dbReference type="InterPro" id="IPR025166">
    <property type="entry name" value="Integrase_DNA_bind_dom"/>
</dbReference>
<evidence type="ECO:0000313" key="7">
    <source>
        <dbReference type="Proteomes" id="UP000199214"/>
    </source>
</evidence>
<dbReference type="GO" id="GO:0015074">
    <property type="term" value="P:DNA integration"/>
    <property type="evidence" value="ECO:0007669"/>
    <property type="project" value="UniProtKB-KW"/>
</dbReference>
<dbReference type="AlphaFoldDB" id="A0A1H7T804"/>
<dbReference type="Pfam" id="PF00589">
    <property type="entry name" value="Phage_integrase"/>
    <property type="match status" value="1"/>
</dbReference>
<accession>A0A1H7T804</accession>
<protein>
    <submittedName>
        <fullName evidence="6">Integrase</fullName>
    </submittedName>
</protein>
<proteinExistence type="inferred from homology"/>
<name>A0A1H7T804_9SPHN</name>
<sequence>MASKKQVSKLKKTVVEDFPRPSAGQRVTLWDTEVKGFGVRVASSGTRTYILRYRVIGGRTEPQRTFTIGQHGSPWTTDQARKRALDLLTQVRAGIDPAEVRDAGRKEAEATAGVRADRMFALVADRWFKQHVVAGGLRSEDDIRGVLDRDLKPAFADHTVDEITKELVAEVVEKIGDRSHDAANKAFKWLRQMLNWCAKEKGILQASSLEGAGLPYKEGRRTRTLSLMEIVVVWVALDGLPQPFRAFYRLLILLGQRLREVANVPWSEFDMEAGDWVIPATRTKNQRDHLVPMSEQAITIVEALQPEAALRRGPAITTDGKVGISGFSKLKERVDELVAELVASSEEARALVGAGVAEWVVHDLRRSLATGCQGLGVPIAVTEAVLNHASGSLSGIVGLYQLYDYYDEKADALQRWGDLLDAALACWARGDVAGILALNPARRTRRRRRREKQVESGV</sequence>
<dbReference type="InterPro" id="IPR050808">
    <property type="entry name" value="Phage_Integrase"/>
</dbReference>
<dbReference type="InterPro" id="IPR013762">
    <property type="entry name" value="Integrase-like_cat_sf"/>
</dbReference>
<keyword evidence="7" id="KW-1185">Reference proteome</keyword>
<keyword evidence="4" id="KW-0233">DNA recombination</keyword>
<evidence type="ECO:0000259" key="5">
    <source>
        <dbReference type="PROSITE" id="PS51898"/>
    </source>
</evidence>
<keyword evidence="2" id="KW-0229">DNA integration</keyword>
<dbReference type="Pfam" id="PF13356">
    <property type="entry name" value="Arm-DNA-bind_3"/>
    <property type="match status" value="1"/>
</dbReference>
<dbReference type="Gene3D" id="1.10.443.10">
    <property type="entry name" value="Intergrase catalytic core"/>
    <property type="match status" value="1"/>
</dbReference>
<dbReference type="Pfam" id="PF22022">
    <property type="entry name" value="Phage_int_M"/>
    <property type="match status" value="1"/>
</dbReference>
<gene>
    <name evidence="6" type="ORF">SAMN05216382_2698</name>
</gene>
<dbReference type="InterPro" id="IPR010998">
    <property type="entry name" value="Integrase_recombinase_N"/>
</dbReference>
<evidence type="ECO:0000256" key="1">
    <source>
        <dbReference type="ARBA" id="ARBA00008857"/>
    </source>
</evidence>
<dbReference type="Proteomes" id="UP000199214">
    <property type="component" value="Unassembled WGS sequence"/>
</dbReference>
<comment type="similarity">
    <text evidence="1">Belongs to the 'phage' integrase family.</text>
</comment>
<dbReference type="PANTHER" id="PTHR30629">
    <property type="entry name" value="PROPHAGE INTEGRASE"/>
    <property type="match status" value="1"/>
</dbReference>